<evidence type="ECO:0000313" key="4">
    <source>
        <dbReference type="EMBL" id="QUH31711.1"/>
    </source>
</evidence>
<dbReference type="GO" id="GO:0006508">
    <property type="term" value="P:proteolysis"/>
    <property type="evidence" value="ECO:0007669"/>
    <property type="project" value="UniProtKB-UniRule"/>
</dbReference>
<keyword evidence="1" id="KW-0645">Protease</keyword>
<keyword evidence="1 2" id="KW-0479">Metal-binding</keyword>
<dbReference type="SUPFAM" id="SSF55486">
    <property type="entry name" value="Metalloproteases ('zincins'), catalytic domain"/>
    <property type="match status" value="1"/>
</dbReference>
<dbReference type="PROSITE" id="PS52034">
    <property type="entry name" value="PEPTIDASE_M32"/>
    <property type="match status" value="1"/>
</dbReference>
<comment type="function">
    <text evidence="1">Broad specificity carboxypetidase that releases amino acids sequentially from the C-terminus, including neutral, aromatic, polar and basic residues.</text>
</comment>
<evidence type="ECO:0000256" key="2">
    <source>
        <dbReference type="PIRSR" id="PIRSR006615-1"/>
    </source>
</evidence>
<name>A0A8J8MF02_9FIRM</name>
<evidence type="ECO:0000256" key="1">
    <source>
        <dbReference type="PIRNR" id="PIRNR006615"/>
    </source>
</evidence>
<dbReference type="Proteomes" id="UP000677305">
    <property type="component" value="Chromosome"/>
</dbReference>
<keyword evidence="5" id="KW-1185">Reference proteome</keyword>
<gene>
    <name evidence="4" type="ORF">HYG85_23385</name>
</gene>
<dbReference type="CDD" id="cd06460">
    <property type="entry name" value="M32_Taq"/>
    <property type="match status" value="1"/>
</dbReference>
<reference evidence="4 5" key="1">
    <citation type="submission" date="2020-07" db="EMBL/GenBank/DDBJ databases">
        <title>Vallitalea guaymasensis genome.</title>
        <authorList>
            <person name="Postec A."/>
        </authorList>
    </citation>
    <scope>NUCLEOTIDE SEQUENCE [LARGE SCALE GENOMIC DNA]</scope>
    <source>
        <strain evidence="4 5">Ra1766G1</strain>
    </source>
</reference>
<dbReference type="EC" id="3.4.17.19" evidence="1"/>
<comment type="cofactor">
    <cofactor evidence="2">
        <name>Zn(2+)</name>
        <dbReference type="ChEBI" id="CHEBI:29105"/>
    </cofactor>
    <text evidence="2">Binds 1 zinc ion per subunit.</text>
</comment>
<accession>A0A8J8MF02</accession>
<feature type="binding site" evidence="2">
    <location>
        <position position="295"/>
    </location>
    <ligand>
        <name>Zn(2+)</name>
        <dbReference type="ChEBI" id="CHEBI:29105"/>
        <note>catalytic</note>
    </ligand>
</feature>
<keyword evidence="1 4" id="KW-0121">Carboxypeptidase</keyword>
<comment type="catalytic activity">
    <reaction evidence="1">
        <text>Release of a C-terminal amino acid with broad specificity, except for -Pro.</text>
        <dbReference type="EC" id="3.4.17.19"/>
    </reaction>
</comment>
<dbReference type="Gene3D" id="1.10.1370.30">
    <property type="match status" value="1"/>
</dbReference>
<dbReference type="AlphaFoldDB" id="A0A8J8MF02"/>
<proteinExistence type="inferred from homology"/>
<dbReference type="KEGG" id="vgu:HYG85_23385"/>
<feature type="binding site" evidence="2">
    <location>
        <position position="265"/>
    </location>
    <ligand>
        <name>Zn(2+)</name>
        <dbReference type="ChEBI" id="CHEBI:29105"/>
        <note>catalytic</note>
    </ligand>
</feature>
<dbReference type="PIRSF" id="PIRSF006615">
    <property type="entry name" value="Zn_crbxpep_Taq"/>
    <property type="match status" value="1"/>
</dbReference>
<comment type="similarity">
    <text evidence="1">Belongs to the peptidase M32 family.</text>
</comment>
<dbReference type="GO" id="GO:0004181">
    <property type="term" value="F:metallocarboxypeptidase activity"/>
    <property type="evidence" value="ECO:0007669"/>
    <property type="project" value="UniProtKB-UniRule"/>
</dbReference>
<feature type="binding site" evidence="2">
    <location>
        <position position="269"/>
    </location>
    <ligand>
        <name>Zn(2+)</name>
        <dbReference type="ChEBI" id="CHEBI:29105"/>
        <note>catalytic</note>
    </ligand>
</feature>
<dbReference type="PANTHER" id="PTHR34217">
    <property type="entry name" value="METAL-DEPENDENT CARBOXYPEPTIDASE"/>
    <property type="match status" value="1"/>
</dbReference>
<feature type="active site" description="Proton donor/acceptor" evidence="3">
    <location>
        <position position="266"/>
    </location>
</feature>
<dbReference type="RefSeq" id="WP_212691663.1">
    <property type="nucleotide sequence ID" value="NZ_CP058561.1"/>
</dbReference>
<keyword evidence="1" id="KW-0378">Hydrolase</keyword>
<dbReference type="EMBL" id="CP058561">
    <property type="protein sequence ID" value="QUH31711.1"/>
    <property type="molecule type" value="Genomic_DNA"/>
</dbReference>
<protein>
    <recommendedName>
        <fullName evidence="1">Metal-dependent carboxypeptidase</fullName>
        <ecNumber evidence="1">3.4.17.19</ecNumber>
    </recommendedName>
</protein>
<dbReference type="InterPro" id="IPR001333">
    <property type="entry name" value="Peptidase_M32_Taq"/>
</dbReference>
<evidence type="ECO:0000256" key="3">
    <source>
        <dbReference type="PIRSR" id="PIRSR006615-2"/>
    </source>
</evidence>
<keyword evidence="1" id="KW-0482">Metalloprotease</keyword>
<dbReference type="GO" id="GO:0046872">
    <property type="term" value="F:metal ion binding"/>
    <property type="evidence" value="ECO:0007669"/>
    <property type="project" value="UniProtKB-KW"/>
</dbReference>
<sequence length="500" mass="57725">MDIKTAISKLNEADDKLHAIEHALALIQWDAATGAPKNSVEGRAKTLSILTGEYYKTLVNDELNELLSLLEDNKNELEYVTLRKAEEFRNEYDKIAKIPVEIVTEYTEVQAKASAAWEDAKIKSDFSIFAPHLEKVIEFSKKFIEYRGYTKHPYNTLLDDYEKGLTTDDLDEFFSELKNSIVPLVARIKESKVTINDDFIKKTYPTKEQEALNKKLLKSLGFNMDSGMMAESQHPFTTNFNRNDVRITTHYFENNLLPALFSTLHEGGHAIYEQNIGEELNFTSLGTGTSMGIHESQSRFFENIVGRSHSYIEYLYPIIKEAFPEHFKDVTSEDLYEAANKSELSLVRTDADELTYSLHIMIRYEIEKLLFENKILVSDLPEIWNKKYEEYMGLTPQNDAEGILQDVHWSEGLFGYFPSYALGNAYASQFANKMKETIDFEKDLKQGNLENIREWLKENVHKYGKLLTPSEIIEKATGEPLNAKYFIDYLEDKYSKIYDL</sequence>
<dbReference type="PANTHER" id="PTHR34217:SF1">
    <property type="entry name" value="CARBOXYPEPTIDASE 1"/>
    <property type="match status" value="1"/>
</dbReference>
<organism evidence="4 5">
    <name type="scientific">Vallitalea guaymasensis</name>
    <dbReference type="NCBI Taxonomy" id="1185412"/>
    <lineage>
        <taxon>Bacteria</taxon>
        <taxon>Bacillati</taxon>
        <taxon>Bacillota</taxon>
        <taxon>Clostridia</taxon>
        <taxon>Lachnospirales</taxon>
        <taxon>Vallitaleaceae</taxon>
        <taxon>Vallitalea</taxon>
    </lineage>
</organism>
<dbReference type="Pfam" id="PF02074">
    <property type="entry name" value="Peptidase_M32"/>
    <property type="match status" value="1"/>
</dbReference>
<evidence type="ECO:0000313" key="5">
    <source>
        <dbReference type="Proteomes" id="UP000677305"/>
    </source>
</evidence>
<dbReference type="PRINTS" id="PR00998">
    <property type="entry name" value="CRBOXYPTASET"/>
</dbReference>
<keyword evidence="2" id="KW-0862">Zinc</keyword>